<dbReference type="EMBL" id="BART01012253">
    <property type="protein sequence ID" value="GAG78752.1"/>
    <property type="molecule type" value="Genomic_DNA"/>
</dbReference>
<sequence>NNHNEVFISPFKDQTLGDNNILAKINTGCCGGSCCGDSIERIYFGPVDLIKLHFKLLDEFGRIIDINNSDYSFTLEMELLYDL</sequence>
<organism evidence="1">
    <name type="scientific">marine sediment metagenome</name>
    <dbReference type="NCBI Taxonomy" id="412755"/>
    <lineage>
        <taxon>unclassified sequences</taxon>
        <taxon>metagenomes</taxon>
        <taxon>ecological metagenomes</taxon>
    </lineage>
</organism>
<name>X1BBY0_9ZZZZ</name>
<dbReference type="AlphaFoldDB" id="X1BBY0"/>
<proteinExistence type="predicted"/>
<evidence type="ECO:0000313" key="1">
    <source>
        <dbReference type="EMBL" id="GAG78752.1"/>
    </source>
</evidence>
<reference evidence="1" key="1">
    <citation type="journal article" date="2014" name="Front. Microbiol.">
        <title>High frequency of phylogenetically diverse reductive dehalogenase-homologous genes in deep subseafloor sedimentary metagenomes.</title>
        <authorList>
            <person name="Kawai M."/>
            <person name="Futagami T."/>
            <person name="Toyoda A."/>
            <person name="Takaki Y."/>
            <person name="Nishi S."/>
            <person name="Hori S."/>
            <person name="Arai W."/>
            <person name="Tsubouchi T."/>
            <person name="Morono Y."/>
            <person name="Uchiyama I."/>
            <person name="Ito T."/>
            <person name="Fujiyama A."/>
            <person name="Inagaki F."/>
            <person name="Takami H."/>
        </authorList>
    </citation>
    <scope>NUCLEOTIDE SEQUENCE</scope>
    <source>
        <strain evidence="1">Expedition CK06-06</strain>
    </source>
</reference>
<comment type="caution">
    <text evidence="1">The sequence shown here is derived from an EMBL/GenBank/DDBJ whole genome shotgun (WGS) entry which is preliminary data.</text>
</comment>
<accession>X1BBY0</accession>
<feature type="non-terminal residue" evidence="1">
    <location>
        <position position="1"/>
    </location>
</feature>
<gene>
    <name evidence="1" type="ORF">S01H4_25680</name>
</gene>
<protein>
    <submittedName>
        <fullName evidence="1">Uncharacterized protein</fullName>
    </submittedName>
</protein>